<protein>
    <submittedName>
        <fullName evidence="3">Uncharacterized protein</fullName>
    </submittedName>
</protein>
<keyword evidence="1" id="KW-1133">Transmembrane helix</keyword>
<dbReference type="SUPFAM" id="SSF48726">
    <property type="entry name" value="Immunoglobulin"/>
    <property type="match status" value="1"/>
</dbReference>
<keyword evidence="2" id="KW-0732">Signal</keyword>
<comment type="caution">
    <text evidence="3">The sequence shown here is derived from an EMBL/GenBank/DDBJ whole genome shotgun (WGS) entry which is preliminary data.</text>
</comment>
<feature type="signal peptide" evidence="2">
    <location>
        <begin position="1"/>
        <end position="20"/>
    </location>
</feature>
<organism evidence="3 4">
    <name type="scientific">Onychostoma macrolepis</name>
    <dbReference type="NCBI Taxonomy" id="369639"/>
    <lineage>
        <taxon>Eukaryota</taxon>
        <taxon>Metazoa</taxon>
        <taxon>Chordata</taxon>
        <taxon>Craniata</taxon>
        <taxon>Vertebrata</taxon>
        <taxon>Euteleostomi</taxon>
        <taxon>Actinopterygii</taxon>
        <taxon>Neopterygii</taxon>
        <taxon>Teleostei</taxon>
        <taxon>Ostariophysi</taxon>
        <taxon>Cypriniformes</taxon>
        <taxon>Cyprinidae</taxon>
        <taxon>Acrossocheilinae</taxon>
        <taxon>Onychostoma</taxon>
    </lineage>
</organism>
<keyword evidence="1" id="KW-0812">Transmembrane</keyword>
<gene>
    <name evidence="3" type="ORF">G5714_018236</name>
</gene>
<reference evidence="3 4" key="1">
    <citation type="submission" date="2020-04" db="EMBL/GenBank/DDBJ databases">
        <title>Chromosome-level genome assembly of a cyprinid fish Onychostoma macrolepis by integration of Nanopore Sequencing, Bionano and Hi-C technology.</title>
        <authorList>
            <person name="Wang D."/>
        </authorList>
    </citation>
    <scope>NUCLEOTIDE SEQUENCE [LARGE SCALE GENOMIC DNA]</scope>
    <source>
        <strain evidence="3">SWU-2019</strain>
        <tissue evidence="3">Muscle</tissue>
    </source>
</reference>
<feature type="transmembrane region" description="Helical" evidence="1">
    <location>
        <begin position="161"/>
        <end position="184"/>
    </location>
</feature>
<dbReference type="InterPro" id="IPR013783">
    <property type="entry name" value="Ig-like_fold"/>
</dbReference>
<evidence type="ECO:0000313" key="4">
    <source>
        <dbReference type="Proteomes" id="UP000579812"/>
    </source>
</evidence>
<keyword evidence="1" id="KW-0472">Membrane</keyword>
<feature type="chain" id="PRO_5029759487" evidence="2">
    <location>
        <begin position="21"/>
        <end position="210"/>
    </location>
</feature>
<keyword evidence="4" id="KW-1185">Reference proteome</keyword>
<sequence>MRVTALLCLSLHGVILTAHSMSDLLAFALLLCSSELRCDAVGSSVSGLQHQRVRPGGMAVLPCGQLQAGRVTWSRDLHGRQVSILSTENGDVTRHLQDHNHSSLPDRSLLIWFVSSWDQGLYYCNGTPAACLTVRAADGQNREDLAACLRGAERVDVTERVLMFAGVALAALTLLSATAAAVKASHSIRRETRRSRSADLYINLREHQSN</sequence>
<dbReference type="OrthoDB" id="8918441at2759"/>
<dbReference type="AlphaFoldDB" id="A0A7J6BYK6"/>
<evidence type="ECO:0000313" key="3">
    <source>
        <dbReference type="EMBL" id="KAF4100040.1"/>
    </source>
</evidence>
<accession>A0A7J6BYK6</accession>
<dbReference type="Proteomes" id="UP000579812">
    <property type="component" value="Unassembled WGS sequence"/>
</dbReference>
<dbReference type="InterPro" id="IPR036179">
    <property type="entry name" value="Ig-like_dom_sf"/>
</dbReference>
<dbReference type="EMBL" id="JAAMOB010000019">
    <property type="protein sequence ID" value="KAF4100040.1"/>
    <property type="molecule type" value="Genomic_DNA"/>
</dbReference>
<evidence type="ECO:0000256" key="2">
    <source>
        <dbReference type="SAM" id="SignalP"/>
    </source>
</evidence>
<dbReference type="Gene3D" id="2.60.40.10">
    <property type="entry name" value="Immunoglobulins"/>
    <property type="match status" value="1"/>
</dbReference>
<evidence type="ECO:0000256" key="1">
    <source>
        <dbReference type="SAM" id="Phobius"/>
    </source>
</evidence>
<name>A0A7J6BYK6_9TELE</name>
<proteinExistence type="predicted"/>